<evidence type="ECO:0000313" key="2">
    <source>
        <dbReference type="EMBL" id="SDU26919.1"/>
    </source>
</evidence>
<dbReference type="STRING" id="44577.ATY38_10805"/>
<keyword evidence="5" id="KW-1185">Reference proteome</keyword>
<proteinExistence type="predicted"/>
<dbReference type="EMBL" id="FNLN01000041">
    <property type="protein sequence ID" value="SDU26919.1"/>
    <property type="molecule type" value="Genomic_DNA"/>
</dbReference>
<dbReference type="Proteomes" id="UP000182882">
    <property type="component" value="Unassembled WGS sequence"/>
</dbReference>
<dbReference type="EMBL" id="FOFX01000006">
    <property type="protein sequence ID" value="SEP83488.1"/>
    <property type="molecule type" value="Genomic_DNA"/>
</dbReference>
<dbReference type="AlphaFoldDB" id="A0A0S3AKI8"/>
<keyword evidence="1" id="KW-0472">Membrane</keyword>
<protein>
    <submittedName>
        <fullName evidence="3">Uncharacterized protein</fullName>
    </submittedName>
</protein>
<sequence>MLWIVKKLEIQKDPEIQQIQEHMIITEAQIMDKNVKIFLIKLFGTFAVLILIIILGKELKSSKGLNELSYYDPMYLQSLAKANESHEKAESPIQLIIMYRLG</sequence>
<evidence type="ECO:0000313" key="4">
    <source>
        <dbReference type="Proteomes" id="UP000181998"/>
    </source>
</evidence>
<gene>
    <name evidence="2" type="ORF">SAMN05216406_14120</name>
    <name evidence="3" type="ORF">SAMN05421510_100618</name>
</gene>
<reference evidence="4 5" key="1">
    <citation type="submission" date="2016-10" db="EMBL/GenBank/DDBJ databases">
        <authorList>
            <person name="Varghese N."/>
            <person name="Submissions S."/>
        </authorList>
    </citation>
    <scope>NUCLEOTIDE SEQUENCE [LARGE SCALE GENOMIC DNA]</scope>
    <source>
        <strain evidence="5">Nm10</strain>
        <strain evidence="4">Nm9</strain>
    </source>
</reference>
<evidence type="ECO:0000256" key="1">
    <source>
        <dbReference type="SAM" id="Phobius"/>
    </source>
</evidence>
<feature type="transmembrane region" description="Helical" evidence="1">
    <location>
        <begin position="37"/>
        <end position="56"/>
    </location>
</feature>
<organism evidence="3 4">
    <name type="scientific">Nitrosomonas ureae</name>
    <dbReference type="NCBI Taxonomy" id="44577"/>
    <lineage>
        <taxon>Bacteria</taxon>
        <taxon>Pseudomonadati</taxon>
        <taxon>Pseudomonadota</taxon>
        <taxon>Betaproteobacteria</taxon>
        <taxon>Nitrosomonadales</taxon>
        <taxon>Nitrosomonadaceae</taxon>
        <taxon>Nitrosomonas</taxon>
    </lineage>
</organism>
<evidence type="ECO:0000313" key="5">
    <source>
        <dbReference type="Proteomes" id="UP000182882"/>
    </source>
</evidence>
<dbReference type="Proteomes" id="UP000181998">
    <property type="component" value="Unassembled WGS sequence"/>
</dbReference>
<accession>A0A0S3AKI8</accession>
<reference evidence="3" key="2">
    <citation type="submission" date="2016-10" db="EMBL/GenBank/DDBJ databases">
        <authorList>
            <person name="de Groot N.N."/>
        </authorList>
    </citation>
    <scope>NUCLEOTIDE SEQUENCE [LARGE SCALE GENOMIC DNA]</scope>
    <source>
        <strain evidence="2">Nm10</strain>
        <strain evidence="3">Nm9</strain>
    </source>
</reference>
<keyword evidence="1" id="KW-0812">Transmembrane</keyword>
<keyword evidence="1" id="KW-1133">Transmembrane helix</keyword>
<dbReference type="KEGG" id="nur:ATY38_10805"/>
<evidence type="ECO:0000313" key="3">
    <source>
        <dbReference type="EMBL" id="SEP83488.1"/>
    </source>
</evidence>
<name>A0A0S3AKI8_9PROT</name>